<evidence type="ECO:0000313" key="4">
    <source>
        <dbReference type="EMBL" id="KOS21796.1"/>
    </source>
</evidence>
<feature type="compositionally biased region" description="Low complexity" evidence="1">
    <location>
        <begin position="86"/>
        <end position="95"/>
    </location>
</feature>
<organism evidence="4 5">
    <name type="scientific">Escovopsis weberi</name>
    <dbReference type="NCBI Taxonomy" id="150374"/>
    <lineage>
        <taxon>Eukaryota</taxon>
        <taxon>Fungi</taxon>
        <taxon>Dikarya</taxon>
        <taxon>Ascomycota</taxon>
        <taxon>Pezizomycotina</taxon>
        <taxon>Sordariomycetes</taxon>
        <taxon>Hypocreomycetidae</taxon>
        <taxon>Hypocreales</taxon>
        <taxon>Hypocreaceae</taxon>
        <taxon>Escovopsis</taxon>
    </lineage>
</organism>
<evidence type="ECO:0000256" key="2">
    <source>
        <dbReference type="SAM" id="Phobius"/>
    </source>
</evidence>
<keyword evidence="2" id="KW-0472">Membrane</keyword>
<feature type="region of interest" description="Disordered" evidence="1">
    <location>
        <begin position="248"/>
        <end position="283"/>
    </location>
</feature>
<keyword evidence="5" id="KW-1185">Reference proteome</keyword>
<feature type="region of interest" description="Disordered" evidence="1">
    <location>
        <begin position="85"/>
        <end position="112"/>
    </location>
</feature>
<protein>
    <recommendedName>
        <fullName evidence="6">Extracellular membrane protein CFEM domain-containing protein</fullName>
    </recommendedName>
</protein>
<keyword evidence="2" id="KW-1133">Transmembrane helix</keyword>
<evidence type="ECO:0000256" key="3">
    <source>
        <dbReference type="SAM" id="SignalP"/>
    </source>
</evidence>
<dbReference type="EMBL" id="LGSR01000006">
    <property type="protein sequence ID" value="KOS21796.1"/>
    <property type="molecule type" value="Genomic_DNA"/>
</dbReference>
<comment type="caution">
    <text evidence="4">The sequence shown here is derived from an EMBL/GenBank/DDBJ whole genome shotgun (WGS) entry which is preliminary data.</text>
</comment>
<gene>
    <name evidence="4" type="ORF">ESCO_002017</name>
</gene>
<proteinExistence type="predicted"/>
<evidence type="ECO:0000256" key="1">
    <source>
        <dbReference type="SAM" id="MobiDB-lite"/>
    </source>
</evidence>
<feature type="chain" id="PRO_5005818781" description="Extracellular membrane protein CFEM domain-containing protein" evidence="3">
    <location>
        <begin position="18"/>
        <end position="283"/>
    </location>
</feature>
<name>A0A0M8MYD5_ESCWE</name>
<accession>A0A0M8MYD5</accession>
<dbReference type="OrthoDB" id="3630276at2759"/>
<evidence type="ECO:0000313" key="5">
    <source>
        <dbReference type="Proteomes" id="UP000053831"/>
    </source>
</evidence>
<dbReference type="AlphaFoldDB" id="A0A0M8MYD5"/>
<reference evidence="4 5" key="1">
    <citation type="submission" date="2015-07" db="EMBL/GenBank/DDBJ databases">
        <title>The genome of the fungus Escovopsis weberi, a specialized disease agent of ant agriculture.</title>
        <authorList>
            <person name="de Man T.J."/>
            <person name="Stajich J.E."/>
            <person name="Kubicek C.P."/>
            <person name="Chenthamara K."/>
            <person name="Atanasova L."/>
            <person name="Druzhinina I.S."/>
            <person name="Birnbaum S."/>
            <person name="Barribeau S.M."/>
            <person name="Teiling C."/>
            <person name="Suen G."/>
            <person name="Currie C."/>
            <person name="Gerardo N.M."/>
        </authorList>
    </citation>
    <scope>NUCLEOTIDE SEQUENCE [LARGE SCALE GENOMIC DNA]</scope>
</reference>
<dbReference type="Proteomes" id="UP000053831">
    <property type="component" value="Unassembled WGS sequence"/>
</dbReference>
<sequence>MRFSGATALLLGSGALAKDLMPCLATKAAQLAQDSGCADQPSLLECLAHVSGTNAPEVATCLRDAGCIVGGAAAEAALSIFRDCTSPGSSGSRSSAVQKRSRDSATLPQQTPQLAVHAAHDAANNLAAMPTPAAAHGLAERDGTLQCLITETVSTHTCSVETKGNRLKTISCYETQVAKSRCAPGLMCSMDPTGADVCMKMHNTLDVGGIIISIIFGVSIVIGVSALTFMSCKERSYQKKLEARAEATALARAQTKKQRAEQRSPLMRQGEGGGDPFHDRNRS</sequence>
<keyword evidence="3" id="KW-0732">Signal</keyword>
<feature type="transmembrane region" description="Helical" evidence="2">
    <location>
        <begin position="207"/>
        <end position="230"/>
    </location>
</feature>
<evidence type="ECO:0008006" key="6">
    <source>
        <dbReference type="Google" id="ProtNLM"/>
    </source>
</evidence>
<feature type="signal peptide" evidence="3">
    <location>
        <begin position="1"/>
        <end position="17"/>
    </location>
</feature>
<keyword evidence="2" id="KW-0812">Transmembrane</keyword>